<accession>A0A7X5Y669</accession>
<keyword evidence="8" id="KW-0808">Transferase</keyword>
<dbReference type="GO" id="GO:0015995">
    <property type="term" value="P:chlorophyll biosynthetic process"/>
    <property type="evidence" value="ECO:0007669"/>
    <property type="project" value="UniProtKB-KW"/>
</dbReference>
<dbReference type="Proteomes" id="UP000558192">
    <property type="component" value="Unassembled WGS sequence"/>
</dbReference>
<feature type="transmembrane region" description="Helical" evidence="7">
    <location>
        <begin position="160"/>
        <end position="185"/>
    </location>
</feature>
<dbReference type="AlphaFoldDB" id="A0A7X5Y669"/>
<keyword evidence="2" id="KW-1003">Cell membrane</keyword>
<evidence type="ECO:0000256" key="7">
    <source>
        <dbReference type="SAM" id="Phobius"/>
    </source>
</evidence>
<keyword evidence="9" id="KW-1185">Reference proteome</keyword>
<evidence type="ECO:0000256" key="6">
    <source>
        <dbReference type="ARBA" id="ARBA00023171"/>
    </source>
</evidence>
<sequence length="300" mass="30914">MNRLARPLLPPAPPLASDVLELSKPITWFPPMWAFGCGVIASGAPVAGKGALLLAGVMLTGPLVCGTSQMVNDWFDRHVDAINEPGRPIPSGRIAGNWGLWLAVAGTLLSLALAIAMGPVVAVATVAALILAWAYSAPPVRLKASGWWGPLAVGLSYESLTWFTGSAVMLAAVPPIEVCAVLLLYGAGAWGIMTLNDFKAVEGDRLTGVRSLPAMLGTRPAVLLACLAMAAAQVGVIAVLLASGLALTAGLVGVALLLQGICMVRLTGDPRRFAPWYNATGVSLYVIGMVVAAFGLGSLR</sequence>
<dbReference type="InterPro" id="IPR044878">
    <property type="entry name" value="UbiA_sf"/>
</dbReference>
<evidence type="ECO:0000256" key="2">
    <source>
        <dbReference type="ARBA" id="ARBA00022475"/>
    </source>
</evidence>
<dbReference type="GO" id="GO:0046408">
    <property type="term" value="F:chlorophyll synthetase activity"/>
    <property type="evidence" value="ECO:0007669"/>
    <property type="project" value="UniProtKB-EC"/>
</dbReference>
<feature type="transmembrane region" description="Helical" evidence="7">
    <location>
        <begin position="100"/>
        <end position="133"/>
    </location>
</feature>
<comment type="caution">
    <text evidence="8">The sequence shown here is derived from an EMBL/GenBank/DDBJ whole genome shotgun (WGS) entry which is preliminary data.</text>
</comment>
<dbReference type="NCBIfam" id="NF005742">
    <property type="entry name" value="PRK07566.1"/>
    <property type="match status" value="1"/>
</dbReference>
<keyword evidence="3 7" id="KW-0812">Transmembrane</keyword>
<proteinExistence type="predicted"/>
<keyword evidence="6" id="KW-0149">Chlorophyll biosynthesis</keyword>
<evidence type="ECO:0000313" key="9">
    <source>
        <dbReference type="Proteomes" id="UP000558192"/>
    </source>
</evidence>
<evidence type="ECO:0000313" key="8">
    <source>
        <dbReference type="EMBL" id="NJC05535.1"/>
    </source>
</evidence>
<dbReference type="InterPro" id="IPR000537">
    <property type="entry name" value="UbiA_prenyltransferase"/>
</dbReference>
<dbReference type="PANTHER" id="PTHR42723:SF1">
    <property type="entry name" value="CHLOROPHYLL SYNTHASE, CHLOROPLASTIC"/>
    <property type="match status" value="1"/>
</dbReference>
<feature type="transmembrane region" description="Helical" evidence="7">
    <location>
        <begin position="247"/>
        <end position="264"/>
    </location>
</feature>
<dbReference type="PANTHER" id="PTHR42723">
    <property type="entry name" value="CHLOROPHYLL SYNTHASE"/>
    <property type="match status" value="1"/>
</dbReference>
<evidence type="ECO:0000256" key="1">
    <source>
        <dbReference type="ARBA" id="ARBA00004141"/>
    </source>
</evidence>
<dbReference type="Pfam" id="PF01040">
    <property type="entry name" value="UbiA"/>
    <property type="match status" value="1"/>
</dbReference>
<evidence type="ECO:0000256" key="3">
    <source>
        <dbReference type="ARBA" id="ARBA00022692"/>
    </source>
</evidence>
<evidence type="ECO:0000256" key="4">
    <source>
        <dbReference type="ARBA" id="ARBA00022989"/>
    </source>
</evidence>
<dbReference type="InterPro" id="IPR050475">
    <property type="entry name" value="Prenyltransferase_related"/>
</dbReference>
<dbReference type="GO" id="GO:0016020">
    <property type="term" value="C:membrane"/>
    <property type="evidence" value="ECO:0007669"/>
    <property type="project" value="UniProtKB-SubCell"/>
</dbReference>
<keyword evidence="5 7" id="KW-0472">Membrane</keyword>
<protein>
    <submittedName>
        <fullName evidence="8">Chlorophyll synthase</fullName>
        <ecNumber evidence="8">2.5.1.62</ecNumber>
    </submittedName>
</protein>
<feature type="transmembrane region" description="Helical" evidence="7">
    <location>
        <begin position="221"/>
        <end position="241"/>
    </location>
</feature>
<dbReference type="Gene3D" id="1.10.357.140">
    <property type="entry name" value="UbiA prenyltransferase"/>
    <property type="match status" value="1"/>
</dbReference>
<dbReference type="InterPro" id="IPR006372">
    <property type="entry name" value="Chl_synth"/>
</dbReference>
<dbReference type="EC" id="2.5.1.62" evidence="8"/>
<keyword evidence="4 7" id="KW-1133">Transmembrane helix</keyword>
<name>A0A7X5Y669_9SPHN</name>
<dbReference type="Gene3D" id="1.20.120.1780">
    <property type="entry name" value="UbiA prenyltransferase"/>
    <property type="match status" value="1"/>
</dbReference>
<reference evidence="8 9" key="1">
    <citation type="submission" date="2020-03" db="EMBL/GenBank/DDBJ databases">
        <title>Genomic Encyclopedia of Type Strains, Phase IV (KMG-IV): sequencing the most valuable type-strain genomes for metagenomic binning, comparative biology and taxonomic classification.</title>
        <authorList>
            <person name="Goeker M."/>
        </authorList>
    </citation>
    <scope>NUCLEOTIDE SEQUENCE [LARGE SCALE GENOMIC DNA]</scope>
    <source>
        <strain evidence="8 9">DSM 16846</strain>
    </source>
</reference>
<comment type="subcellular location">
    <subcellularLocation>
        <location evidence="1">Membrane</location>
        <topology evidence="1">Multi-pass membrane protein</topology>
    </subcellularLocation>
</comment>
<dbReference type="NCBIfam" id="TIGR01476">
    <property type="entry name" value="chlor_syn_BchG"/>
    <property type="match status" value="1"/>
</dbReference>
<organism evidence="8 9">
    <name type="scientific">Sphingomonas kaistensis</name>
    <dbReference type="NCBI Taxonomy" id="298708"/>
    <lineage>
        <taxon>Bacteria</taxon>
        <taxon>Pseudomonadati</taxon>
        <taxon>Pseudomonadota</taxon>
        <taxon>Alphaproteobacteria</taxon>
        <taxon>Sphingomonadales</taxon>
        <taxon>Sphingomonadaceae</taxon>
        <taxon>Sphingomonas</taxon>
    </lineage>
</organism>
<gene>
    <name evidence="8" type="ORF">GGQ97_001328</name>
</gene>
<evidence type="ECO:0000256" key="5">
    <source>
        <dbReference type="ARBA" id="ARBA00023136"/>
    </source>
</evidence>
<dbReference type="RefSeq" id="WP_168068218.1">
    <property type="nucleotide sequence ID" value="NZ_JAATJC010000001.1"/>
</dbReference>
<dbReference type="EMBL" id="JAATJC010000001">
    <property type="protein sequence ID" value="NJC05535.1"/>
    <property type="molecule type" value="Genomic_DNA"/>
</dbReference>
<feature type="transmembrane region" description="Helical" evidence="7">
    <location>
        <begin position="276"/>
        <end position="297"/>
    </location>
</feature>